<sequence>MELGPLATNNELRRQLYVTEDTIDGLDEVNSKLKSIFDKGRKVLSNWPVTTREKRWVEFNKRMKELGVRALSQQISQKLKLWKKRRWLLHDRLQIPQPEEHTEEEVQNPQLYMTIDRIALNETNRTFPCRFCDNQHRSIKCRTFNTAEERRVRASERRICFICLQQGHEHKNCSRRRDCAFCGNSQHNAAFCEKLFKNTDEEEYLENNEEYLENNGDKAIADPKKEEIIENAMPFQKSNPLICKDVTVKTPIISLGVGATNLNTLSNITNANVFQFMELQHQRTLRWIEATTAIPTQKFIMSENIRDLVPEHKPVRTLEFYTPPNQNSIETKERVGPQTEVSTEIYLKNRNNNEKNIELSTSVLLEQRVKLEKVRRSLIAHPKILKRKTNSRPRKSESEENRRLLANKTIPVRQKSNHPNNLKQKKRVGAQLKLKNYSKPLEANSPIVFLCDERALELRNVIKEENLRGLVFEPSSWDSQLFRNQILLRKVDTLVVWKQSIDKGLLEVLREANSLKSVVRKIIWIVPLEGIEIPSLKNITAVRKPTKIQSLLIKLAILGTPLMTRETKEKCIRPKEKEPPRELNIRHPKRKKRPLVGENKNLETSSLNKEVKQNISNKAEKMIYYQNNSKKHQLDGANKPRLHREFYPSKRYGTKENRSGQKDQQCSLGSLSNQYSPRTFYPSKLNHQELYLNSKIKNRPLEGTAKNFRFYREFYPSKHSSGVRANNIKVSNMDQSHRNDGLDNGMQQKSWNLATSMSGNNWFGEK</sequence>
<reference evidence="1" key="1">
    <citation type="submission" date="2023-11" db="EMBL/GenBank/DDBJ databases">
        <authorList>
            <person name="Poullet M."/>
        </authorList>
    </citation>
    <scope>NUCLEOTIDE SEQUENCE</scope>
    <source>
        <strain evidence="1">E1834</strain>
    </source>
</reference>
<dbReference type="EMBL" id="CAVMJV010000041">
    <property type="protein sequence ID" value="CAK5080179.1"/>
    <property type="molecule type" value="Genomic_DNA"/>
</dbReference>
<evidence type="ECO:0000313" key="1">
    <source>
        <dbReference type="EMBL" id="CAK5080179.1"/>
    </source>
</evidence>
<accession>A0ACB0ZM62</accession>
<comment type="caution">
    <text evidence="1">The sequence shown here is derived from an EMBL/GenBank/DDBJ whole genome shotgun (WGS) entry which is preliminary data.</text>
</comment>
<dbReference type="Proteomes" id="UP001497535">
    <property type="component" value="Unassembled WGS sequence"/>
</dbReference>
<proteinExistence type="predicted"/>
<gene>
    <name evidence="1" type="ORF">MENTE1834_LOCUS27335</name>
</gene>
<keyword evidence="2" id="KW-1185">Reference proteome</keyword>
<protein>
    <submittedName>
        <fullName evidence="1">Uncharacterized protein</fullName>
    </submittedName>
</protein>
<evidence type="ECO:0000313" key="2">
    <source>
        <dbReference type="Proteomes" id="UP001497535"/>
    </source>
</evidence>
<name>A0ACB0ZM62_MELEN</name>
<organism evidence="1 2">
    <name type="scientific">Meloidogyne enterolobii</name>
    <name type="common">Root-knot nematode worm</name>
    <name type="synonym">Meloidogyne mayaguensis</name>
    <dbReference type="NCBI Taxonomy" id="390850"/>
    <lineage>
        <taxon>Eukaryota</taxon>
        <taxon>Metazoa</taxon>
        <taxon>Ecdysozoa</taxon>
        <taxon>Nematoda</taxon>
        <taxon>Chromadorea</taxon>
        <taxon>Rhabditida</taxon>
        <taxon>Tylenchina</taxon>
        <taxon>Tylenchomorpha</taxon>
        <taxon>Tylenchoidea</taxon>
        <taxon>Meloidogynidae</taxon>
        <taxon>Meloidogyninae</taxon>
        <taxon>Meloidogyne</taxon>
    </lineage>
</organism>